<protein>
    <submittedName>
        <fullName evidence="2">Uncharacterized protein</fullName>
    </submittedName>
</protein>
<feature type="region of interest" description="Disordered" evidence="1">
    <location>
        <begin position="58"/>
        <end position="128"/>
    </location>
</feature>
<name>K0SSB0_THAOC</name>
<proteinExistence type="predicted"/>
<dbReference type="AlphaFoldDB" id="K0SSB0"/>
<dbReference type="EMBL" id="AGNL01012454">
    <property type="protein sequence ID" value="EJK67884.1"/>
    <property type="molecule type" value="Genomic_DNA"/>
</dbReference>
<evidence type="ECO:0000313" key="2">
    <source>
        <dbReference type="EMBL" id="EJK67884.1"/>
    </source>
</evidence>
<keyword evidence="3" id="KW-1185">Reference proteome</keyword>
<feature type="non-terminal residue" evidence="2">
    <location>
        <position position="1"/>
    </location>
</feature>
<evidence type="ECO:0000313" key="3">
    <source>
        <dbReference type="Proteomes" id="UP000266841"/>
    </source>
</evidence>
<accession>K0SSB0</accession>
<reference evidence="2 3" key="1">
    <citation type="journal article" date="2012" name="Genome Biol.">
        <title>Genome and low-iron response of an oceanic diatom adapted to chronic iron limitation.</title>
        <authorList>
            <person name="Lommer M."/>
            <person name="Specht M."/>
            <person name="Roy A.S."/>
            <person name="Kraemer L."/>
            <person name="Andreson R."/>
            <person name="Gutowska M.A."/>
            <person name="Wolf J."/>
            <person name="Bergner S.V."/>
            <person name="Schilhabel M.B."/>
            <person name="Klostermeier U.C."/>
            <person name="Beiko R.G."/>
            <person name="Rosenstiel P."/>
            <person name="Hippler M."/>
            <person name="Laroche J."/>
        </authorList>
    </citation>
    <scope>NUCLEOTIDE SEQUENCE [LARGE SCALE GENOMIC DNA]</scope>
    <source>
        <strain evidence="2 3">CCMP1005</strain>
    </source>
</reference>
<evidence type="ECO:0000256" key="1">
    <source>
        <dbReference type="SAM" id="MobiDB-lite"/>
    </source>
</evidence>
<gene>
    <name evidence="2" type="ORF">THAOC_11013</name>
</gene>
<organism evidence="2 3">
    <name type="scientific">Thalassiosira oceanica</name>
    <name type="common">Marine diatom</name>
    <dbReference type="NCBI Taxonomy" id="159749"/>
    <lineage>
        <taxon>Eukaryota</taxon>
        <taxon>Sar</taxon>
        <taxon>Stramenopiles</taxon>
        <taxon>Ochrophyta</taxon>
        <taxon>Bacillariophyta</taxon>
        <taxon>Coscinodiscophyceae</taxon>
        <taxon>Thalassiosirophycidae</taxon>
        <taxon>Thalassiosirales</taxon>
        <taxon>Thalassiosiraceae</taxon>
        <taxon>Thalassiosira</taxon>
    </lineage>
</organism>
<feature type="compositionally biased region" description="Basic and acidic residues" evidence="1">
    <location>
        <begin position="90"/>
        <end position="108"/>
    </location>
</feature>
<dbReference type="Proteomes" id="UP000266841">
    <property type="component" value="Unassembled WGS sequence"/>
</dbReference>
<sequence>GVLRAGAGRPERAVGRVEVAAVLPERLPMYLLHEAAAEAAAAAYVPPVGRRARVEGPLVAGGLVPDPPLEPVRRRGGGNGPRRRRGGARVGERVDPRTVGVRREERRGPRLAGRPCPWPSARDGPSPG</sequence>
<comment type="caution">
    <text evidence="2">The sequence shown here is derived from an EMBL/GenBank/DDBJ whole genome shotgun (WGS) entry which is preliminary data.</text>
</comment>